<sequence length="870" mass="93682">MSAEEITDEYIAYENRLASFHKSVKKRASGTNGRGTKNLSWPHRNIAPASLARAGFFYNPSPTSPDNVTCFLCHKGLDGWEAGDDPLLEHLKHGPDCGWALVAAIEAELGDYAQEDPSQPYMKEARKATFAGRWPHDSKKGWKCKTKQLVDAGWKYTPTTDSDDMATCVYCQLALDGWEPADKPLDEHYNRSPDCPFFALLEQTQGAKKTSRAKTNRASKASRLSVQSVATATSEAASITDSIIGPEDSVLTTASTQGGKKSKARKTATGKGRKTKAKKEEAVEEVETEVKEEEAPPPQKPARGKKRASTAMDDSAMTTEAPAPKKRVLGNRSSPIIDSSVVGSEDDEMMDAPAPKKVVGRKKVHASTTKVRKASTASVTSAASATSVPGAFPDDDEIERQLEADLERHHSDDEEITVDSDSERMNASRSKRDHNSTTEAEPAQESAEYAMFNPTPVEHDDAEVEDELKALQAEMEIEEPQELHVPKKGRKAGVRKTSKQTKTKKAKVPTPEPVEEEEEAPAPPQEIEEEVHEDSLASTGTVVIKTTAESRLSTGKRGRGRPSKASLASRESTGAVELVEPPTESPADPPSKAATEAVAQPPVKRGRGRPSKASLASRASTDADNAQPTEAPPKRGRGRPSKKSIEARLSTTATSSQESVEVVKKDPEVQSAGVEKNKAPVVSFEEPQQSPVVRDMASSPPPSTRHLANPPSTPGRVISPAPSARQAAISPSQSPQSSDAENQPPSSKPAASVKRVALAPVVATPTRGSPSKRNVIAGLRSTTAWTEVDVEAVLASPLPKSGKENGVVDRLLKQGKTLTSPEKQMTVEEWIYHNAGEAEKKLKQECEAMVSRFESEGSKAMRVLEGLVVE</sequence>
<feature type="compositionally biased region" description="Basic and acidic residues" evidence="3">
    <location>
        <begin position="399"/>
        <end position="412"/>
    </location>
</feature>
<feature type="compositionally biased region" description="Acidic residues" evidence="3">
    <location>
        <begin position="513"/>
        <end position="532"/>
    </location>
</feature>
<dbReference type="PANTHER" id="PTHR46771:SF5">
    <property type="entry name" value="DETERIN"/>
    <property type="match status" value="1"/>
</dbReference>
<dbReference type="STRING" id="78410.A0A0N8H6V7"/>
<feature type="compositionally biased region" description="Polar residues" evidence="3">
    <location>
        <begin position="617"/>
        <end position="628"/>
    </location>
</feature>
<dbReference type="Proteomes" id="UP000050424">
    <property type="component" value="Unassembled WGS sequence"/>
</dbReference>
<dbReference type="SMART" id="SM00384">
    <property type="entry name" value="AT_hook"/>
    <property type="match status" value="3"/>
</dbReference>
<dbReference type="InterPro" id="IPR017956">
    <property type="entry name" value="AT_hook_DNA-bd_motif"/>
</dbReference>
<feature type="compositionally biased region" description="Low complexity" evidence="3">
    <location>
        <begin position="374"/>
        <end position="388"/>
    </location>
</feature>
<feature type="compositionally biased region" description="Basic residues" evidence="3">
    <location>
        <begin position="260"/>
        <end position="277"/>
    </location>
</feature>
<dbReference type="SMART" id="SM00238">
    <property type="entry name" value="BIR"/>
    <property type="match status" value="2"/>
</dbReference>
<feature type="compositionally biased region" description="Basic residues" evidence="3">
    <location>
        <begin position="486"/>
        <end position="507"/>
    </location>
</feature>
<evidence type="ECO:0000313" key="5">
    <source>
        <dbReference type="Proteomes" id="UP000050424"/>
    </source>
</evidence>
<keyword evidence="5" id="KW-1185">Reference proteome</keyword>
<feature type="compositionally biased region" description="Acidic residues" evidence="3">
    <location>
        <begin position="282"/>
        <end position="292"/>
    </location>
</feature>
<dbReference type="GO" id="GO:0003677">
    <property type="term" value="F:DNA binding"/>
    <property type="evidence" value="ECO:0007669"/>
    <property type="project" value="InterPro"/>
</dbReference>
<dbReference type="PANTHER" id="PTHR46771">
    <property type="entry name" value="DETERIN"/>
    <property type="match status" value="1"/>
</dbReference>
<dbReference type="PROSITE" id="PS50143">
    <property type="entry name" value="BIR_REPEAT_2"/>
    <property type="match status" value="2"/>
</dbReference>
<dbReference type="OrthoDB" id="2196114at2759"/>
<dbReference type="SUPFAM" id="SSF57924">
    <property type="entry name" value="Inhibitor of apoptosis (IAP) repeat"/>
    <property type="match status" value="2"/>
</dbReference>
<dbReference type="EMBL" id="LKCW01000092">
    <property type="protein sequence ID" value="KPM40044.1"/>
    <property type="molecule type" value="Genomic_DNA"/>
</dbReference>
<evidence type="ECO:0000313" key="4">
    <source>
        <dbReference type="EMBL" id="KPM40044.1"/>
    </source>
</evidence>
<dbReference type="CDD" id="cd00022">
    <property type="entry name" value="BIR"/>
    <property type="match status" value="2"/>
</dbReference>
<keyword evidence="1" id="KW-0479">Metal-binding</keyword>
<feature type="compositionally biased region" description="Low complexity" evidence="3">
    <location>
        <begin position="719"/>
        <end position="738"/>
    </location>
</feature>
<feature type="region of interest" description="Disordered" evidence="3">
    <location>
        <begin position="251"/>
        <end position="755"/>
    </location>
</feature>
<protein>
    <recommendedName>
        <fullName evidence="6">Protein bir1</fullName>
    </recommendedName>
</protein>
<accession>A0A0N8H6V7</accession>
<dbReference type="AlphaFoldDB" id="A0A0N8H6V7"/>
<feature type="compositionally biased region" description="Basic residues" evidence="3">
    <location>
        <begin position="358"/>
        <end position="373"/>
    </location>
</feature>
<keyword evidence="2" id="KW-0862">Zinc</keyword>
<feature type="region of interest" description="Disordered" evidence="3">
    <location>
        <begin position="206"/>
        <end position="225"/>
    </location>
</feature>
<evidence type="ECO:0000256" key="2">
    <source>
        <dbReference type="ARBA" id="ARBA00022833"/>
    </source>
</evidence>
<gene>
    <name evidence="4" type="ORF">AK830_g6512</name>
</gene>
<evidence type="ECO:0000256" key="3">
    <source>
        <dbReference type="SAM" id="MobiDB-lite"/>
    </source>
</evidence>
<evidence type="ECO:0008006" key="6">
    <source>
        <dbReference type="Google" id="ProtNLM"/>
    </source>
</evidence>
<proteinExistence type="predicted"/>
<comment type="caution">
    <text evidence="4">The sequence shown here is derived from an EMBL/GenBank/DDBJ whole genome shotgun (WGS) entry which is preliminary data.</text>
</comment>
<organism evidence="4 5">
    <name type="scientific">Neonectria ditissima</name>
    <dbReference type="NCBI Taxonomy" id="78410"/>
    <lineage>
        <taxon>Eukaryota</taxon>
        <taxon>Fungi</taxon>
        <taxon>Dikarya</taxon>
        <taxon>Ascomycota</taxon>
        <taxon>Pezizomycotina</taxon>
        <taxon>Sordariomycetes</taxon>
        <taxon>Hypocreomycetidae</taxon>
        <taxon>Hypocreales</taxon>
        <taxon>Nectriaceae</taxon>
        <taxon>Neonectria</taxon>
    </lineage>
</organism>
<reference evidence="4 5" key="1">
    <citation type="submission" date="2015-09" db="EMBL/GenBank/DDBJ databases">
        <title>Draft genome of a European isolate of the apple canker pathogen Neonectria ditissima.</title>
        <authorList>
            <person name="Gomez-Cortecero A."/>
            <person name="Harrison R.J."/>
            <person name="Armitage A.D."/>
        </authorList>
    </citation>
    <scope>NUCLEOTIDE SEQUENCE [LARGE SCALE GENOMIC DNA]</scope>
    <source>
        <strain evidence="4 5">R09/05</strain>
    </source>
</reference>
<dbReference type="Pfam" id="PF00653">
    <property type="entry name" value="BIR"/>
    <property type="match status" value="2"/>
</dbReference>
<name>A0A0N8H6V7_9HYPO</name>
<evidence type="ECO:0000256" key="1">
    <source>
        <dbReference type="ARBA" id="ARBA00022723"/>
    </source>
</evidence>
<dbReference type="InterPro" id="IPR001370">
    <property type="entry name" value="BIR_rpt"/>
</dbReference>
<dbReference type="PRINTS" id="PR00929">
    <property type="entry name" value="ATHOOK"/>
</dbReference>
<dbReference type="InterPro" id="IPR051190">
    <property type="entry name" value="Baculoviral_IAP"/>
</dbReference>
<dbReference type="Gene3D" id="1.10.1170.10">
    <property type="entry name" value="Inhibitor Of Apoptosis Protein (2mihbC-IAP-1), Chain A"/>
    <property type="match status" value="2"/>
</dbReference>
<feature type="compositionally biased region" description="Polar residues" evidence="3">
    <location>
        <begin position="649"/>
        <end position="659"/>
    </location>
</feature>
<dbReference type="Pfam" id="PF02178">
    <property type="entry name" value="AT_hook"/>
    <property type="match status" value="3"/>
</dbReference>
<dbReference type="GO" id="GO:0046872">
    <property type="term" value="F:metal ion binding"/>
    <property type="evidence" value="ECO:0007669"/>
    <property type="project" value="UniProtKB-KW"/>
</dbReference>